<dbReference type="EMBL" id="CP012850">
    <property type="protein sequence ID" value="ALI35200.1"/>
    <property type="molecule type" value="Genomic_DNA"/>
</dbReference>
<proteinExistence type="predicted"/>
<keyword evidence="1 3" id="KW-0328">Glycosyltransferase</keyword>
<evidence type="ECO:0000256" key="1">
    <source>
        <dbReference type="ARBA" id="ARBA00022676"/>
    </source>
</evidence>
<dbReference type="GO" id="GO:0016757">
    <property type="term" value="F:glycosyltransferase activity"/>
    <property type="evidence" value="ECO:0007669"/>
    <property type="project" value="UniProtKB-KW"/>
</dbReference>
<keyword evidence="2 3" id="KW-0808">Transferase</keyword>
<protein>
    <submittedName>
        <fullName evidence="3">Beta-1,4-mannooligosaccharide phosphorylase</fullName>
        <ecNumber evidence="3">2.4.1.-</ecNumber>
    </submittedName>
</protein>
<dbReference type="InterPro" id="IPR007184">
    <property type="entry name" value="Mannoside_phosphorylase"/>
</dbReference>
<evidence type="ECO:0000313" key="4">
    <source>
        <dbReference type="Proteomes" id="UP000058925"/>
    </source>
</evidence>
<gene>
    <name evidence="3" type="ORF">NMY3_00995</name>
</gene>
<dbReference type="GeneID" id="60421120"/>
<dbReference type="OrthoDB" id="6245at2157"/>
<dbReference type="Proteomes" id="UP000058925">
    <property type="component" value="Chromosome"/>
</dbReference>
<name>A0A654LWK4_9ARCH</name>
<evidence type="ECO:0000313" key="3">
    <source>
        <dbReference type="EMBL" id="ALI35200.1"/>
    </source>
</evidence>
<sequence>MTPEKPQILKRYSDNPILIPNKNNWWESEAVFNCAILNDGKKIHMLYRAIGEYEHYLSRIGYASSEDGYLFRRRDEIAFDPTVDYEKYGIEDPRLSEIDSQVYITYVVLPDRPKKGPMVSTALATTKDYSKFERLGIITNEGMDNKDVVLFPTKLSSKNTVSSEKMTYFCLHRPSSWVGAAYGIDKPSIWIGEGTTLTSFETHTLLMKPEQKWEELKIGAGSPPIRTKYGWLVIYHGVSADRTYSAGAALLDLEDPYKIICRSKEPILVPTTQYEKYGDVNNVVFPTGACIINGELFVYYGGADKVCCVATAKLSDLVDYIFQNS</sequence>
<organism evidence="3 4">
    <name type="scientific">Candidatus Nitrosocosmicus oleophilus</name>
    <dbReference type="NCBI Taxonomy" id="1353260"/>
    <lineage>
        <taxon>Archaea</taxon>
        <taxon>Nitrososphaerota</taxon>
        <taxon>Nitrososphaeria</taxon>
        <taxon>Nitrososphaerales</taxon>
        <taxon>Nitrososphaeraceae</taxon>
        <taxon>Candidatus Nitrosocosmicus</taxon>
    </lineage>
</organism>
<dbReference type="RefSeq" id="WP_196817723.1">
    <property type="nucleotide sequence ID" value="NZ_CP012850.1"/>
</dbReference>
<keyword evidence="4" id="KW-1185">Reference proteome</keyword>
<dbReference type="PANTHER" id="PTHR34106">
    <property type="entry name" value="GLYCOSIDASE"/>
    <property type="match status" value="1"/>
</dbReference>
<dbReference type="PIRSF" id="PIRSF016202">
    <property type="entry name" value="PH1107"/>
    <property type="match status" value="1"/>
</dbReference>
<dbReference type="CDD" id="cd18614">
    <property type="entry name" value="GH130"/>
    <property type="match status" value="1"/>
</dbReference>
<accession>A0A654LWK4</accession>
<dbReference type="AlphaFoldDB" id="A0A654LWK4"/>
<dbReference type="Pfam" id="PF04041">
    <property type="entry name" value="Glyco_hydro_130"/>
    <property type="match status" value="1"/>
</dbReference>
<dbReference type="InterPro" id="IPR023296">
    <property type="entry name" value="Glyco_hydro_beta-prop_sf"/>
</dbReference>
<dbReference type="SUPFAM" id="SSF75005">
    <property type="entry name" value="Arabinanase/levansucrase/invertase"/>
    <property type="match status" value="1"/>
</dbReference>
<dbReference type="EC" id="2.4.1.-" evidence="3"/>
<reference evidence="4" key="1">
    <citation type="submission" date="2015-10" db="EMBL/GenBank/DDBJ databases">
        <title>Niche specialization of a soil ammonia-oxidizing archaeon, Candidatus Nitrosocosmicus oleophilus.</title>
        <authorList>
            <person name="Jung M.-Y."/>
            <person name="Rhee S.-K."/>
        </authorList>
    </citation>
    <scope>NUCLEOTIDE SEQUENCE [LARGE SCALE GENOMIC DNA]</scope>
    <source>
        <strain evidence="4">MY3</strain>
    </source>
</reference>
<evidence type="ECO:0000256" key="2">
    <source>
        <dbReference type="ARBA" id="ARBA00022679"/>
    </source>
</evidence>
<dbReference type="PANTHER" id="PTHR34106:SF5">
    <property type="entry name" value="GLYCOSIDASE"/>
    <property type="match status" value="1"/>
</dbReference>
<dbReference type="KEGG" id="taa:NMY3_00995"/>
<dbReference type="Gene3D" id="2.115.10.20">
    <property type="entry name" value="Glycosyl hydrolase domain, family 43"/>
    <property type="match status" value="1"/>
</dbReference>